<organism evidence="1 2">
    <name type="scientific">Pleuronectes platessa</name>
    <name type="common">European plaice</name>
    <dbReference type="NCBI Taxonomy" id="8262"/>
    <lineage>
        <taxon>Eukaryota</taxon>
        <taxon>Metazoa</taxon>
        <taxon>Chordata</taxon>
        <taxon>Craniata</taxon>
        <taxon>Vertebrata</taxon>
        <taxon>Euteleostomi</taxon>
        <taxon>Actinopterygii</taxon>
        <taxon>Neopterygii</taxon>
        <taxon>Teleostei</taxon>
        <taxon>Neoteleostei</taxon>
        <taxon>Acanthomorphata</taxon>
        <taxon>Carangaria</taxon>
        <taxon>Pleuronectiformes</taxon>
        <taxon>Pleuronectoidei</taxon>
        <taxon>Pleuronectidae</taxon>
        <taxon>Pleuronectes</taxon>
    </lineage>
</organism>
<proteinExistence type="predicted"/>
<dbReference type="Proteomes" id="UP001153269">
    <property type="component" value="Unassembled WGS sequence"/>
</dbReference>
<evidence type="ECO:0000313" key="1">
    <source>
        <dbReference type="EMBL" id="CAB1447078.1"/>
    </source>
</evidence>
<gene>
    <name evidence="1" type="ORF">PLEPLA_LOCUS34775</name>
</gene>
<dbReference type="EMBL" id="CADEAL010003936">
    <property type="protein sequence ID" value="CAB1447078.1"/>
    <property type="molecule type" value="Genomic_DNA"/>
</dbReference>
<sequence length="190" mass="20062">MQGARQRQLSLDESFIQLDHTLLHQLPAAIITTSPAAAIQSRSLSETSPAAAMQSHHHLFALKESPDHACPGLNHHSSASYCSASTAAAARGQGPGGARGPVNLHHSPLVPGAHQLSDSVDVFNENHEAPGGPTIPSPLSIMSTSLCPPVFRPSAWQGTPLTRETVKPRGTEPSSHAHVSLCQVHQLERS</sequence>
<accession>A0A9N7VCS1</accession>
<comment type="caution">
    <text evidence="1">The sequence shown here is derived from an EMBL/GenBank/DDBJ whole genome shotgun (WGS) entry which is preliminary data.</text>
</comment>
<dbReference type="AlphaFoldDB" id="A0A9N7VCS1"/>
<protein>
    <submittedName>
        <fullName evidence="1">Uncharacterized protein</fullName>
    </submittedName>
</protein>
<keyword evidence="2" id="KW-1185">Reference proteome</keyword>
<reference evidence="1" key="1">
    <citation type="submission" date="2020-03" db="EMBL/GenBank/DDBJ databases">
        <authorList>
            <person name="Weist P."/>
        </authorList>
    </citation>
    <scope>NUCLEOTIDE SEQUENCE</scope>
</reference>
<name>A0A9N7VCS1_PLEPL</name>
<evidence type="ECO:0000313" key="2">
    <source>
        <dbReference type="Proteomes" id="UP001153269"/>
    </source>
</evidence>